<evidence type="ECO:0000256" key="1">
    <source>
        <dbReference type="SAM" id="SignalP"/>
    </source>
</evidence>
<dbReference type="EMBL" id="CAADRA010005631">
    <property type="protein sequence ID" value="VFT91856.1"/>
    <property type="molecule type" value="Genomic_DNA"/>
</dbReference>
<dbReference type="EMBL" id="CAADRA010005631">
    <property type="protein sequence ID" value="VFT91857.1"/>
    <property type="molecule type" value="Genomic_DNA"/>
</dbReference>
<dbReference type="AlphaFoldDB" id="A0A485L288"/>
<keyword evidence="8" id="KW-1185">Reference proteome</keyword>
<dbReference type="Proteomes" id="UP000332933">
    <property type="component" value="Unassembled WGS sequence"/>
</dbReference>
<evidence type="ECO:0000313" key="2">
    <source>
        <dbReference type="EMBL" id="KAF0694049.1"/>
    </source>
</evidence>
<protein>
    <submittedName>
        <fullName evidence="6">Aste57867_15042 protein</fullName>
    </submittedName>
    <submittedName>
        <fullName evidence="7">Aste57867_15043 protein</fullName>
    </submittedName>
    <submittedName>
        <fullName evidence="5">Aste57867_6300 protein</fullName>
    </submittedName>
</protein>
<evidence type="ECO:0000313" key="3">
    <source>
        <dbReference type="EMBL" id="KAF0694050.1"/>
    </source>
</evidence>
<keyword evidence="1" id="KW-0732">Signal</keyword>
<proteinExistence type="predicted"/>
<dbReference type="EMBL" id="VJMH01005610">
    <property type="protein sequence ID" value="KAF0694050.1"/>
    <property type="molecule type" value="Genomic_DNA"/>
</dbReference>
<evidence type="ECO:0000313" key="8">
    <source>
        <dbReference type="Proteomes" id="UP000332933"/>
    </source>
</evidence>
<dbReference type="EMBL" id="VJMH01005610">
    <property type="protein sequence ID" value="KAF0694049.1"/>
    <property type="molecule type" value="Genomic_DNA"/>
</dbReference>
<feature type="signal peptide" evidence="1">
    <location>
        <begin position="1"/>
        <end position="17"/>
    </location>
</feature>
<reference evidence="6 8" key="1">
    <citation type="submission" date="2019-03" db="EMBL/GenBank/DDBJ databases">
        <authorList>
            <person name="Gaulin E."/>
            <person name="Dumas B."/>
        </authorList>
    </citation>
    <scope>NUCLEOTIDE SEQUENCE [LARGE SCALE GENOMIC DNA]</scope>
    <source>
        <strain evidence="6">CBS 568.67</strain>
    </source>
</reference>
<evidence type="ECO:0000313" key="6">
    <source>
        <dbReference type="EMBL" id="VFT91856.1"/>
    </source>
</evidence>
<dbReference type="EMBL" id="CAADRA010002493">
    <property type="protein sequence ID" value="VFT83298.1"/>
    <property type="molecule type" value="Genomic_DNA"/>
</dbReference>
<accession>A0A485L288</accession>
<evidence type="ECO:0000313" key="4">
    <source>
        <dbReference type="EMBL" id="KAF0708570.1"/>
    </source>
</evidence>
<evidence type="ECO:0000313" key="5">
    <source>
        <dbReference type="EMBL" id="VFT83298.1"/>
    </source>
</evidence>
<reference evidence="2" key="2">
    <citation type="submission" date="2019-06" db="EMBL/GenBank/DDBJ databases">
        <title>Genomics analysis of Aphanomyces spp. identifies a new class of oomycete effector associated with host adaptation.</title>
        <authorList>
            <person name="Gaulin E."/>
        </authorList>
    </citation>
    <scope>NUCLEOTIDE SEQUENCE</scope>
    <source>
        <strain evidence="2">CBS 578.67</strain>
    </source>
</reference>
<gene>
    <name evidence="6" type="primary">Aste57867_15042</name>
    <name evidence="7" type="synonym">Aste57867_15043</name>
    <name evidence="5" type="synonym">Aste57867_6300</name>
    <name evidence="4" type="ORF">As57867_006286</name>
    <name evidence="2" type="ORF">As57867_014986</name>
    <name evidence="3" type="ORF">As57867_014987</name>
    <name evidence="6" type="ORF">ASTE57867_15042</name>
    <name evidence="7" type="ORF">ASTE57867_15043</name>
    <name evidence="5" type="ORF">ASTE57867_6300</name>
</gene>
<name>A0A485L288_9STRA</name>
<dbReference type="EMBL" id="VJMH01002491">
    <property type="protein sequence ID" value="KAF0708570.1"/>
    <property type="molecule type" value="Genomic_DNA"/>
</dbReference>
<sequence>MKLSVALVLVVAGAASAADIPTGDAKEAVVIVDRPPFYRPGYWPWWYRPGYWPWWRRPGYWPWWRRWEDAPDKEGWVAGGTGPRGGTWVAGGRRWEEAGIHDGVDGQAQLKP</sequence>
<evidence type="ECO:0000313" key="7">
    <source>
        <dbReference type="EMBL" id="VFT91857.1"/>
    </source>
</evidence>
<feature type="chain" id="PRO_5036116300" evidence="1">
    <location>
        <begin position="18"/>
        <end position="112"/>
    </location>
</feature>
<organism evidence="6 8">
    <name type="scientific">Aphanomyces stellatus</name>
    <dbReference type="NCBI Taxonomy" id="120398"/>
    <lineage>
        <taxon>Eukaryota</taxon>
        <taxon>Sar</taxon>
        <taxon>Stramenopiles</taxon>
        <taxon>Oomycota</taxon>
        <taxon>Saprolegniomycetes</taxon>
        <taxon>Saprolegniales</taxon>
        <taxon>Verrucalvaceae</taxon>
        <taxon>Aphanomyces</taxon>
    </lineage>
</organism>